<dbReference type="RefSeq" id="WP_073337253.1">
    <property type="nucleotide sequence ID" value="NZ_FQXM01000004.1"/>
</dbReference>
<evidence type="ECO:0000313" key="2">
    <source>
        <dbReference type="EMBL" id="SHH37546.1"/>
    </source>
</evidence>
<dbReference type="InterPro" id="IPR012902">
    <property type="entry name" value="N_methyl_site"/>
</dbReference>
<dbReference type="AlphaFoldDB" id="A0A1M5SGA8"/>
<organism evidence="2 3">
    <name type="scientific">Clostridium grantii DSM 8605</name>
    <dbReference type="NCBI Taxonomy" id="1121316"/>
    <lineage>
        <taxon>Bacteria</taxon>
        <taxon>Bacillati</taxon>
        <taxon>Bacillota</taxon>
        <taxon>Clostridia</taxon>
        <taxon>Eubacteriales</taxon>
        <taxon>Clostridiaceae</taxon>
        <taxon>Clostridium</taxon>
    </lineage>
</organism>
<reference evidence="2 3" key="1">
    <citation type="submission" date="2016-11" db="EMBL/GenBank/DDBJ databases">
        <authorList>
            <person name="Jaros S."/>
            <person name="Januszkiewicz K."/>
            <person name="Wedrychowicz H."/>
        </authorList>
    </citation>
    <scope>NUCLEOTIDE SEQUENCE [LARGE SCALE GENOMIC DNA]</scope>
    <source>
        <strain evidence="2 3">DSM 8605</strain>
    </source>
</reference>
<dbReference type="STRING" id="1121316.SAMN02745207_00923"/>
<keyword evidence="1" id="KW-0472">Membrane</keyword>
<dbReference type="OrthoDB" id="1926973at2"/>
<feature type="transmembrane region" description="Helical" evidence="1">
    <location>
        <begin position="6"/>
        <end position="30"/>
    </location>
</feature>
<evidence type="ECO:0000256" key="1">
    <source>
        <dbReference type="SAM" id="Phobius"/>
    </source>
</evidence>
<keyword evidence="1" id="KW-0812">Transmembrane</keyword>
<sequence>MKSKGFSLIEILIVINIALIFLSFTILSFVELNNRLANTMDVELCSNEIVSIIDGGKNYCRVNKYFGTIRLSDTNEVIFGCNDKTIKYKLPSKFKLYTYPKEIIINQEGEIGSACSIYYYDRKNKRHCITIRVATNYVKVKE</sequence>
<name>A0A1M5SGA8_9CLOT</name>
<gene>
    <name evidence="2" type="ORF">SAMN02745207_00923</name>
</gene>
<keyword evidence="3" id="KW-1185">Reference proteome</keyword>
<protein>
    <submittedName>
        <fullName evidence="2">Prepilin-type N-terminal cleavage/methylation domain-containing protein</fullName>
    </submittedName>
</protein>
<dbReference type="Proteomes" id="UP000184447">
    <property type="component" value="Unassembled WGS sequence"/>
</dbReference>
<dbReference type="EMBL" id="FQXM01000004">
    <property type="protein sequence ID" value="SHH37546.1"/>
    <property type="molecule type" value="Genomic_DNA"/>
</dbReference>
<dbReference type="NCBIfam" id="TIGR02532">
    <property type="entry name" value="IV_pilin_GFxxxE"/>
    <property type="match status" value="1"/>
</dbReference>
<accession>A0A1M5SGA8</accession>
<evidence type="ECO:0000313" key="3">
    <source>
        <dbReference type="Proteomes" id="UP000184447"/>
    </source>
</evidence>
<keyword evidence="1" id="KW-1133">Transmembrane helix</keyword>
<proteinExistence type="predicted"/>